<keyword evidence="2" id="KW-1185">Reference proteome</keyword>
<accession>A0A1S1HL73</accession>
<evidence type="ECO:0000313" key="2">
    <source>
        <dbReference type="Proteomes" id="UP000179588"/>
    </source>
</evidence>
<gene>
    <name evidence="1" type="ORF">A3Q29_21540</name>
</gene>
<dbReference type="Proteomes" id="UP000179588">
    <property type="component" value="Unassembled WGS sequence"/>
</dbReference>
<sequence>MLMFNHHSVEQNITSIQACNPNHLVKIQDREDKTFLIQTSLIRIVEPVKIRVRAGEYKENAFIKFTNDKSIELELTVEELLSQIKGRLSTSISNDDLSKW</sequence>
<protein>
    <submittedName>
        <fullName evidence="1">Uncharacterized protein</fullName>
    </submittedName>
</protein>
<organism evidence="1 2">
    <name type="scientific">Providencia stuartii</name>
    <dbReference type="NCBI Taxonomy" id="588"/>
    <lineage>
        <taxon>Bacteria</taxon>
        <taxon>Pseudomonadati</taxon>
        <taxon>Pseudomonadota</taxon>
        <taxon>Gammaproteobacteria</taxon>
        <taxon>Enterobacterales</taxon>
        <taxon>Morganellaceae</taxon>
        <taxon>Providencia</taxon>
    </lineage>
</organism>
<evidence type="ECO:0000313" key="1">
    <source>
        <dbReference type="EMBL" id="OHT23054.1"/>
    </source>
</evidence>
<dbReference type="EMBL" id="LVIE01000199">
    <property type="protein sequence ID" value="OHT23054.1"/>
    <property type="molecule type" value="Genomic_DNA"/>
</dbReference>
<dbReference type="AlphaFoldDB" id="A0A1S1HL73"/>
<proteinExistence type="predicted"/>
<comment type="caution">
    <text evidence="1">The sequence shown here is derived from an EMBL/GenBank/DDBJ whole genome shotgun (WGS) entry which is preliminary data.</text>
</comment>
<reference evidence="1 2" key="1">
    <citation type="submission" date="2016-03" db="EMBL/GenBank/DDBJ databases">
        <title>Genome sequence of Providencia stuartii strain, isolated from the salivary glands of larval Lucilia sericata.</title>
        <authorList>
            <person name="Yuan Y."/>
            <person name="Zhang Y."/>
            <person name="Fu S."/>
            <person name="Crippen T.L."/>
            <person name="Visi D."/>
            <person name="Benbow M.E."/>
            <person name="Allen M."/>
            <person name="Tomberlin J.K."/>
            <person name="Sze S.-H."/>
            <person name="Tarone A.M."/>
        </authorList>
    </citation>
    <scope>NUCLEOTIDE SEQUENCE [LARGE SCALE GENOMIC DNA]</scope>
    <source>
        <strain evidence="1 2">Crippen</strain>
    </source>
</reference>
<name>A0A1S1HL73_PROST</name>